<dbReference type="EMBL" id="JARBJD010000019">
    <property type="protein sequence ID" value="KAK2961012.1"/>
    <property type="molecule type" value="Genomic_DNA"/>
</dbReference>
<gene>
    <name evidence="3" type="ORF">BLNAU_4099</name>
</gene>
<evidence type="ECO:0000313" key="3">
    <source>
        <dbReference type="EMBL" id="KAK2961012.1"/>
    </source>
</evidence>
<feature type="domain" description="C2H2-type" evidence="2">
    <location>
        <begin position="313"/>
        <end position="335"/>
    </location>
</feature>
<feature type="domain" description="C2H2-type" evidence="2">
    <location>
        <begin position="422"/>
        <end position="444"/>
    </location>
</feature>
<evidence type="ECO:0000259" key="2">
    <source>
        <dbReference type="SMART" id="SM00355"/>
    </source>
</evidence>
<protein>
    <recommendedName>
        <fullName evidence="2">C2H2-type domain-containing protein</fullName>
    </recommendedName>
</protein>
<feature type="compositionally biased region" description="Polar residues" evidence="1">
    <location>
        <begin position="170"/>
        <end position="179"/>
    </location>
</feature>
<feature type="domain" description="C2H2-type" evidence="2">
    <location>
        <begin position="489"/>
        <end position="515"/>
    </location>
</feature>
<evidence type="ECO:0000313" key="4">
    <source>
        <dbReference type="Proteomes" id="UP001281761"/>
    </source>
</evidence>
<feature type="domain" description="C2H2-type" evidence="2">
    <location>
        <begin position="390"/>
        <end position="412"/>
    </location>
</feature>
<dbReference type="InterPro" id="IPR013087">
    <property type="entry name" value="Znf_C2H2_type"/>
</dbReference>
<feature type="compositionally biased region" description="Low complexity" evidence="1">
    <location>
        <begin position="127"/>
        <end position="138"/>
    </location>
</feature>
<feature type="compositionally biased region" description="Polar residues" evidence="1">
    <location>
        <begin position="154"/>
        <end position="163"/>
    </location>
</feature>
<feature type="compositionally biased region" description="Basic and acidic residues" evidence="1">
    <location>
        <begin position="183"/>
        <end position="215"/>
    </location>
</feature>
<dbReference type="Proteomes" id="UP001281761">
    <property type="component" value="Unassembled WGS sequence"/>
</dbReference>
<feature type="region of interest" description="Disordered" evidence="1">
    <location>
        <begin position="359"/>
        <end position="379"/>
    </location>
</feature>
<comment type="caution">
    <text evidence="3">The sequence shown here is derived from an EMBL/GenBank/DDBJ whole genome shotgun (WGS) entry which is preliminary data.</text>
</comment>
<sequence>MLELHRKIKAGPNFYHPNLTTHFGNSQHLSDLLHRMFAQNPADRIDTLGHHLLNHPYFTADYPQINPNALQLPWMEFIQLKTGDYNPQSHQTVPQGGVETKKINQAPTTVEMVVDDHGAGTGWKAAPSPTTPTSTNNTLLRQTTKGPEPIMPSVGTTNRQNTRPMGVPTPVQQPNQINRFNKRQQERGTTGKDENGHGTGEHTVDDNQRWTDRDQIQVNTQEAPRLSTPTAHPWPNSNTRQENPTEEGLEPTQPLPSRVNIDLPPLSDPAPEPLPQTSSPSLELVTEPSPLQQQPAQNRFRRKAAKKEEKVKMTCQYCGVAVEIDQMEEHVQKMHGGDVEAEKMAMEEQKKMEEVWRWEREEKERREREAKEKREREELDRQRKHRHTEIICPFCDASMQRLAFITHFHQQHMTTRYSNTQIACPVCEARLSKRDFTSHLRSSHHTTLLLLSAACPLCNSDRQLSRMVSHMYRCYSRPETPLPSQSQSVKCPFCQKEMTFIELLDHIEKEEAALHRFEDNQHPNLRRDWNEMRRLVGHHGLTKERKRAEQLLSEAWRDRPNAKSSEVDLKRDQNSQKSESCPFCVQRTSPETFLYHFVNECRPKAQPDPFYCPLCSQSSLNRLQIRTYTSQNLLLDHLKQCHKSDLNSTQLSIDNKQQCFLCRVTGVPDSLYHLRRHLENGQPDLFCTHCLVILRTQDEFLIENQLFSFPTLDTADFEFYREFVC</sequence>
<reference evidence="3 4" key="1">
    <citation type="journal article" date="2022" name="bioRxiv">
        <title>Genomics of Preaxostyla Flagellates Illuminates Evolutionary Transitions and the Path Towards Mitochondrial Loss.</title>
        <authorList>
            <person name="Novak L.V.F."/>
            <person name="Treitli S.C."/>
            <person name="Pyrih J."/>
            <person name="Halakuc P."/>
            <person name="Pipaliya S.V."/>
            <person name="Vacek V."/>
            <person name="Brzon O."/>
            <person name="Soukal P."/>
            <person name="Eme L."/>
            <person name="Dacks J.B."/>
            <person name="Karnkowska A."/>
            <person name="Elias M."/>
            <person name="Hampl V."/>
        </authorList>
    </citation>
    <scope>NUCLEOTIDE SEQUENCE [LARGE SCALE GENOMIC DNA]</scope>
    <source>
        <strain evidence="3">NAU3</strain>
        <tissue evidence="3">Gut</tissue>
    </source>
</reference>
<feature type="domain" description="C2H2-type" evidence="2">
    <location>
        <begin position="610"/>
        <end position="642"/>
    </location>
</feature>
<keyword evidence="4" id="KW-1185">Reference proteome</keyword>
<dbReference type="Pfam" id="PF05605">
    <property type="entry name" value="zf-Di19"/>
    <property type="match status" value="1"/>
</dbReference>
<evidence type="ECO:0000256" key="1">
    <source>
        <dbReference type="SAM" id="MobiDB-lite"/>
    </source>
</evidence>
<feature type="region of interest" description="Disordered" evidence="1">
    <location>
        <begin position="120"/>
        <end position="305"/>
    </location>
</feature>
<dbReference type="SMART" id="SM00355">
    <property type="entry name" value="ZnF_C2H2"/>
    <property type="match status" value="5"/>
</dbReference>
<organism evidence="3 4">
    <name type="scientific">Blattamonas nauphoetae</name>
    <dbReference type="NCBI Taxonomy" id="2049346"/>
    <lineage>
        <taxon>Eukaryota</taxon>
        <taxon>Metamonada</taxon>
        <taxon>Preaxostyla</taxon>
        <taxon>Oxymonadida</taxon>
        <taxon>Blattamonas</taxon>
    </lineage>
</organism>
<accession>A0ABQ9YBA3</accession>
<dbReference type="InterPro" id="IPR008598">
    <property type="entry name" value="Di19_Zn-bd"/>
</dbReference>
<proteinExistence type="predicted"/>
<name>A0ABQ9YBA3_9EUKA</name>
<feature type="compositionally biased region" description="Polar residues" evidence="1">
    <location>
        <begin position="216"/>
        <end position="242"/>
    </location>
</feature>